<comment type="caution">
    <text evidence="6">The sequence shown here is derived from an EMBL/GenBank/DDBJ whole genome shotgun (WGS) entry which is preliminary data.</text>
</comment>
<dbReference type="CDD" id="cd07377">
    <property type="entry name" value="WHTH_GntR"/>
    <property type="match status" value="1"/>
</dbReference>
<dbReference type="SMART" id="SM00895">
    <property type="entry name" value="FCD"/>
    <property type="match status" value="1"/>
</dbReference>
<evidence type="ECO:0000313" key="7">
    <source>
        <dbReference type="Proteomes" id="UP001595755"/>
    </source>
</evidence>
<dbReference type="Pfam" id="PF00392">
    <property type="entry name" value="GntR"/>
    <property type="match status" value="1"/>
</dbReference>
<name>A0ABV8SHL8_9BACL</name>
<dbReference type="SUPFAM" id="SSF46785">
    <property type="entry name" value="Winged helix' DNA-binding domain"/>
    <property type="match status" value="1"/>
</dbReference>
<dbReference type="SMART" id="SM00345">
    <property type="entry name" value="HTH_GNTR"/>
    <property type="match status" value="1"/>
</dbReference>
<dbReference type="PANTHER" id="PTHR43537:SF24">
    <property type="entry name" value="GLUCONATE OPERON TRANSCRIPTIONAL REPRESSOR"/>
    <property type="match status" value="1"/>
</dbReference>
<sequence>MPNPSQPFAVQSISDNVYLALKKDIMEGALQPGARLVVLDIAGRYAISQAPVREALERLKQEGLIVGQANKGSVVSEISAKEIRDIFVLREMIEGYAVKQSMKSLREEDYERLEELLTQLEEAVNASDSIAILEKDLEFHGYFYMKCDNGAVMELWSRMKSKIMRFMAISNRHYSTDKLVAWHRLLVEALRTGDEEEAERQFIEHMHAYKIIEWK</sequence>
<evidence type="ECO:0000256" key="1">
    <source>
        <dbReference type="ARBA" id="ARBA00023015"/>
    </source>
</evidence>
<dbReference type="InterPro" id="IPR000524">
    <property type="entry name" value="Tscrpt_reg_HTH_GntR"/>
</dbReference>
<dbReference type="PANTHER" id="PTHR43537">
    <property type="entry name" value="TRANSCRIPTIONAL REGULATOR, GNTR FAMILY"/>
    <property type="match status" value="1"/>
</dbReference>
<dbReference type="Proteomes" id="UP001595755">
    <property type="component" value="Unassembled WGS sequence"/>
</dbReference>
<dbReference type="Pfam" id="PF07729">
    <property type="entry name" value="FCD"/>
    <property type="match status" value="1"/>
</dbReference>
<dbReference type="Gene3D" id="1.20.120.530">
    <property type="entry name" value="GntR ligand-binding domain-like"/>
    <property type="match status" value="1"/>
</dbReference>
<evidence type="ECO:0000256" key="2">
    <source>
        <dbReference type="ARBA" id="ARBA00023125"/>
    </source>
</evidence>
<dbReference type="RefSeq" id="WP_378127662.1">
    <property type="nucleotide sequence ID" value="NZ_JBHSED010000058.1"/>
</dbReference>
<evidence type="ECO:0000256" key="3">
    <source>
        <dbReference type="ARBA" id="ARBA00023163"/>
    </source>
</evidence>
<dbReference type="InterPro" id="IPR011711">
    <property type="entry name" value="GntR_C"/>
</dbReference>
<dbReference type="Gene3D" id="1.10.10.10">
    <property type="entry name" value="Winged helix-like DNA-binding domain superfamily/Winged helix DNA-binding domain"/>
    <property type="match status" value="1"/>
</dbReference>
<dbReference type="EMBL" id="JBHSED010000058">
    <property type="protein sequence ID" value="MFC4306372.1"/>
    <property type="molecule type" value="Genomic_DNA"/>
</dbReference>
<organism evidence="6 7">
    <name type="scientific">Cohnella boryungensis</name>
    <dbReference type="NCBI Taxonomy" id="768479"/>
    <lineage>
        <taxon>Bacteria</taxon>
        <taxon>Bacillati</taxon>
        <taxon>Bacillota</taxon>
        <taxon>Bacilli</taxon>
        <taxon>Bacillales</taxon>
        <taxon>Paenibacillaceae</taxon>
        <taxon>Cohnella</taxon>
    </lineage>
</organism>
<evidence type="ECO:0000259" key="5">
    <source>
        <dbReference type="PROSITE" id="PS50949"/>
    </source>
</evidence>
<evidence type="ECO:0000256" key="4">
    <source>
        <dbReference type="SAM" id="Coils"/>
    </source>
</evidence>
<keyword evidence="4" id="KW-0175">Coiled coil</keyword>
<dbReference type="SUPFAM" id="SSF48008">
    <property type="entry name" value="GntR ligand-binding domain-like"/>
    <property type="match status" value="1"/>
</dbReference>
<evidence type="ECO:0000313" key="6">
    <source>
        <dbReference type="EMBL" id="MFC4306372.1"/>
    </source>
</evidence>
<gene>
    <name evidence="6" type="ORF">ACFO1S_23385</name>
</gene>
<proteinExistence type="predicted"/>
<feature type="coiled-coil region" evidence="4">
    <location>
        <begin position="103"/>
        <end position="130"/>
    </location>
</feature>
<keyword evidence="7" id="KW-1185">Reference proteome</keyword>
<keyword evidence="3" id="KW-0804">Transcription</keyword>
<accession>A0ABV8SHL8</accession>
<keyword evidence="2" id="KW-0238">DNA-binding</keyword>
<dbReference type="InterPro" id="IPR036390">
    <property type="entry name" value="WH_DNA-bd_sf"/>
</dbReference>
<keyword evidence="1" id="KW-0805">Transcription regulation</keyword>
<dbReference type="InterPro" id="IPR008920">
    <property type="entry name" value="TF_FadR/GntR_C"/>
</dbReference>
<feature type="domain" description="HTH gntR-type" evidence="5">
    <location>
        <begin position="11"/>
        <end position="78"/>
    </location>
</feature>
<reference evidence="7" key="1">
    <citation type="journal article" date="2019" name="Int. J. Syst. Evol. Microbiol.">
        <title>The Global Catalogue of Microorganisms (GCM) 10K type strain sequencing project: providing services to taxonomists for standard genome sequencing and annotation.</title>
        <authorList>
            <consortium name="The Broad Institute Genomics Platform"/>
            <consortium name="The Broad Institute Genome Sequencing Center for Infectious Disease"/>
            <person name="Wu L."/>
            <person name="Ma J."/>
        </authorList>
    </citation>
    <scope>NUCLEOTIDE SEQUENCE [LARGE SCALE GENOMIC DNA]</scope>
    <source>
        <strain evidence="7">CGMCC 4.1641</strain>
    </source>
</reference>
<dbReference type="PROSITE" id="PS50949">
    <property type="entry name" value="HTH_GNTR"/>
    <property type="match status" value="1"/>
</dbReference>
<dbReference type="InterPro" id="IPR036388">
    <property type="entry name" value="WH-like_DNA-bd_sf"/>
</dbReference>
<protein>
    <submittedName>
        <fullName evidence="6">GntR family transcriptional regulator</fullName>
    </submittedName>
</protein>